<evidence type="ECO:0000259" key="1">
    <source>
        <dbReference type="SMART" id="SM00597"/>
    </source>
</evidence>
<evidence type="ECO:0000313" key="3">
    <source>
        <dbReference type="Proteomes" id="UP000231279"/>
    </source>
</evidence>
<dbReference type="EMBL" id="NKXS01002455">
    <property type="protein sequence ID" value="PIN13547.1"/>
    <property type="molecule type" value="Genomic_DNA"/>
</dbReference>
<accession>A0A2G9H7P5</accession>
<feature type="domain" description="TTF-type" evidence="1">
    <location>
        <begin position="4"/>
        <end position="101"/>
    </location>
</feature>
<organism evidence="2 3">
    <name type="scientific">Handroanthus impetiginosus</name>
    <dbReference type="NCBI Taxonomy" id="429701"/>
    <lineage>
        <taxon>Eukaryota</taxon>
        <taxon>Viridiplantae</taxon>
        <taxon>Streptophyta</taxon>
        <taxon>Embryophyta</taxon>
        <taxon>Tracheophyta</taxon>
        <taxon>Spermatophyta</taxon>
        <taxon>Magnoliopsida</taxon>
        <taxon>eudicotyledons</taxon>
        <taxon>Gunneridae</taxon>
        <taxon>Pentapetalae</taxon>
        <taxon>asterids</taxon>
        <taxon>lamiids</taxon>
        <taxon>Lamiales</taxon>
        <taxon>Bignoniaceae</taxon>
        <taxon>Crescentiina</taxon>
        <taxon>Tabebuia alliance</taxon>
        <taxon>Handroanthus</taxon>
    </lineage>
</organism>
<reference evidence="3" key="1">
    <citation type="journal article" date="2018" name="Gigascience">
        <title>Genome assembly of the Pink Ipe (Handroanthus impetiginosus, Bignoniaceae), a highly valued, ecologically keystone Neotropical timber forest tree.</title>
        <authorList>
            <person name="Silva-Junior O.B."/>
            <person name="Grattapaglia D."/>
            <person name="Novaes E."/>
            <person name="Collevatti R.G."/>
        </authorList>
    </citation>
    <scope>NUCLEOTIDE SEQUENCE [LARGE SCALE GENOMIC DNA]</scope>
    <source>
        <strain evidence="3">cv. UFG-1</strain>
    </source>
</reference>
<dbReference type="STRING" id="429701.A0A2G9H7P5"/>
<comment type="caution">
    <text evidence="2">The sequence shown here is derived from an EMBL/GenBank/DDBJ whole genome shotgun (WGS) entry which is preliminary data.</text>
</comment>
<evidence type="ECO:0000313" key="2">
    <source>
        <dbReference type="EMBL" id="PIN13547.1"/>
    </source>
</evidence>
<dbReference type="SMART" id="SM00597">
    <property type="entry name" value="ZnF_TTF"/>
    <property type="match status" value="1"/>
</dbReference>
<dbReference type="InterPro" id="IPR055298">
    <property type="entry name" value="AtLOH3-like"/>
</dbReference>
<protein>
    <recommendedName>
        <fullName evidence="1">TTF-type domain-containing protein</fullName>
    </recommendedName>
</protein>
<dbReference type="Proteomes" id="UP000231279">
    <property type="component" value="Unassembled WGS sequence"/>
</dbReference>
<dbReference type="InterPro" id="IPR006580">
    <property type="entry name" value="Znf_TTF"/>
</dbReference>
<dbReference type="PANTHER" id="PTHR11697:SF230">
    <property type="entry name" value="ZINC FINGER, MYM DOMAIN CONTAINING 1"/>
    <property type="match status" value="1"/>
</dbReference>
<dbReference type="PANTHER" id="PTHR11697">
    <property type="entry name" value="GENERAL TRANSCRIPTION FACTOR 2-RELATED ZINC FINGER PROTEIN"/>
    <property type="match status" value="1"/>
</dbReference>
<name>A0A2G9H7P5_9LAMI</name>
<dbReference type="OrthoDB" id="1729623at2759"/>
<gene>
    <name evidence="2" type="ORF">CDL12_13833</name>
</gene>
<proteinExistence type="predicted"/>
<keyword evidence="3" id="KW-1185">Reference proteome</keyword>
<dbReference type="AlphaFoldDB" id="A0A2G9H7P5"/>
<sequence length="320" mass="37273">MSGVMHRFNPKWFYDYPDWLDYSVSLDASFCLPCYLFKNEDVHQYGGDLRFLLDQGMTFRGHDEGVSSSNKANFSDSTKANYTCIHYFSHQLQLTLVGISKKSDEVVEVVNLVSAVLNVARASFKCRDELRDTQILKVQNALEVGELQTGRRLTQELGLARPSDTYWEFHFKSFVDFILLFDSVIDVLNTIGTDVELSDEKWKTRRFLDTCLKFKFVFMLHFMKNILSITNELYAALQKKEPDIINATLLVGVGKKQLQTTRDTGWNSLIDYVSTFCIKHDIEIPRFDSFYVFRGKSKWKVAKYTILHHYRVKVFYKVID</sequence>